<dbReference type="Proteomes" id="UP000672032">
    <property type="component" value="Chromosome 3"/>
</dbReference>
<evidence type="ECO:0000313" key="2">
    <source>
        <dbReference type="EMBL" id="QSZ32821.1"/>
    </source>
</evidence>
<organism evidence="2 3">
    <name type="scientific">Monilinia vaccinii-corymbosi</name>
    <dbReference type="NCBI Taxonomy" id="61207"/>
    <lineage>
        <taxon>Eukaryota</taxon>
        <taxon>Fungi</taxon>
        <taxon>Dikarya</taxon>
        <taxon>Ascomycota</taxon>
        <taxon>Pezizomycotina</taxon>
        <taxon>Leotiomycetes</taxon>
        <taxon>Helotiales</taxon>
        <taxon>Sclerotiniaceae</taxon>
        <taxon>Monilinia</taxon>
    </lineage>
</organism>
<dbReference type="EMBL" id="CP063407">
    <property type="protein sequence ID" value="QSZ32821.1"/>
    <property type="molecule type" value="Genomic_DNA"/>
</dbReference>
<reference evidence="2" key="1">
    <citation type="submission" date="2020-10" db="EMBL/GenBank/DDBJ databases">
        <title>Genome Sequence of Monilinia vaccinii-corymbosi Sheds Light on Mummy Berry Disease Infection of Blueberry and Mating Type.</title>
        <authorList>
            <person name="Yow A.G."/>
            <person name="Zhang Y."/>
            <person name="Bansal K."/>
            <person name="Eacker S.M."/>
            <person name="Sullivan S."/>
            <person name="Liachko I."/>
            <person name="Cubeta M.A."/>
            <person name="Rollins J.A."/>
            <person name="Ashrafi H."/>
        </authorList>
    </citation>
    <scope>NUCLEOTIDE SEQUENCE</scope>
    <source>
        <strain evidence="2">RL-1</strain>
    </source>
</reference>
<evidence type="ECO:0000313" key="3">
    <source>
        <dbReference type="Proteomes" id="UP000672032"/>
    </source>
</evidence>
<feature type="region of interest" description="Disordered" evidence="1">
    <location>
        <begin position="1"/>
        <end position="29"/>
    </location>
</feature>
<feature type="region of interest" description="Disordered" evidence="1">
    <location>
        <begin position="125"/>
        <end position="150"/>
    </location>
</feature>
<accession>A0A8A3PCL1</accession>
<keyword evidence="3" id="KW-1185">Reference proteome</keyword>
<gene>
    <name evidence="2" type="ORF">DSL72_002401</name>
</gene>
<sequence length="150" mass="17316">MESGTFVKAGDDATVDAGTQSRGGAAPYLSDDLAKGFIEPSQLDAPTRKDRYPLTLVEETLAQLQDTKIYRFQRNYNYNMTEEDFRLRVPQQSSISDKPSIAFEWIPKSLFPCQRYTATIRRNGTKRIKKSSKNDQRQLDRRIPQEKDQY</sequence>
<proteinExistence type="predicted"/>
<name>A0A8A3PCL1_9HELO</name>
<evidence type="ECO:0000256" key="1">
    <source>
        <dbReference type="SAM" id="MobiDB-lite"/>
    </source>
</evidence>
<dbReference type="AlphaFoldDB" id="A0A8A3PCL1"/>
<feature type="compositionally biased region" description="Basic and acidic residues" evidence="1">
    <location>
        <begin position="132"/>
        <end position="150"/>
    </location>
</feature>
<protein>
    <submittedName>
        <fullName evidence="2">Uncharacterized protein</fullName>
    </submittedName>
</protein>